<protein>
    <recommendedName>
        <fullName evidence="3">Variable surface protein</fullName>
    </recommendedName>
</protein>
<reference evidence="2" key="1">
    <citation type="submission" date="2017-04" db="EMBL/GenBank/DDBJ databases">
        <title>Plasmodium gonderi genome.</title>
        <authorList>
            <person name="Arisue N."/>
            <person name="Honma H."/>
            <person name="Kawai S."/>
            <person name="Tougan T."/>
            <person name="Tanabe K."/>
            <person name="Horii T."/>
        </authorList>
    </citation>
    <scope>NUCLEOTIDE SEQUENCE [LARGE SCALE GENOMIC DNA]</scope>
    <source>
        <strain evidence="2">ATCC 30045</strain>
    </source>
</reference>
<proteinExistence type="predicted"/>
<dbReference type="RefSeq" id="XP_028546832.1">
    <property type="nucleotide sequence ID" value="XM_028691031.1"/>
</dbReference>
<dbReference type="EMBL" id="BDQF01000198">
    <property type="protein sequence ID" value="GAW84243.1"/>
    <property type="molecule type" value="Genomic_DNA"/>
</dbReference>
<dbReference type="OrthoDB" id="10470254at2759"/>
<evidence type="ECO:0000313" key="1">
    <source>
        <dbReference type="EMBL" id="GAW84243.1"/>
    </source>
</evidence>
<name>A0A1Y1JV11_PLAGO</name>
<dbReference type="AlphaFoldDB" id="A0A1Y1JV11"/>
<evidence type="ECO:0008006" key="3">
    <source>
        <dbReference type="Google" id="ProtNLM"/>
    </source>
</evidence>
<keyword evidence="2" id="KW-1185">Reference proteome</keyword>
<gene>
    <name evidence="1" type="ORF">PGO_001900</name>
</gene>
<organism evidence="1 2">
    <name type="scientific">Plasmodium gonderi</name>
    <dbReference type="NCBI Taxonomy" id="77519"/>
    <lineage>
        <taxon>Eukaryota</taxon>
        <taxon>Sar</taxon>
        <taxon>Alveolata</taxon>
        <taxon>Apicomplexa</taxon>
        <taxon>Aconoidasida</taxon>
        <taxon>Haemosporida</taxon>
        <taxon>Plasmodiidae</taxon>
        <taxon>Plasmodium</taxon>
        <taxon>Plasmodium (Plasmodium)</taxon>
    </lineage>
</organism>
<comment type="caution">
    <text evidence="1">The sequence shown here is derived from an EMBL/GenBank/DDBJ whole genome shotgun (WGS) entry which is preliminary data.</text>
</comment>
<sequence length="151" mass="16992">MKKNIENHKKSSEKCNGRIYQSVYIKSTILCAHNSNIYLDTARKFKKCNICSRHMPLSNLFNLPINYSYNMTFRKCIKLIGICKLFILQFTVAMAQKGCGEGSTESSGSGADTQAYKLLTTVNVKLCPLCSAILSNYNEYCGKYYLGIVIP</sequence>
<evidence type="ECO:0000313" key="2">
    <source>
        <dbReference type="Proteomes" id="UP000195521"/>
    </source>
</evidence>
<feature type="non-terminal residue" evidence="1">
    <location>
        <position position="151"/>
    </location>
</feature>
<dbReference type="GeneID" id="39745051"/>
<dbReference type="Proteomes" id="UP000195521">
    <property type="component" value="Unassembled WGS sequence"/>
</dbReference>
<accession>A0A1Y1JV11</accession>